<feature type="domain" description="Zn(2)-C6 fungal-type" evidence="8">
    <location>
        <begin position="146"/>
        <end position="175"/>
    </location>
</feature>
<keyword evidence="3" id="KW-0805">Transcription regulation</keyword>
<dbReference type="InterPro" id="IPR001138">
    <property type="entry name" value="Zn2Cys6_DnaBD"/>
</dbReference>
<evidence type="ECO:0000259" key="8">
    <source>
        <dbReference type="Pfam" id="PF00172"/>
    </source>
</evidence>
<organism evidence="9 10">
    <name type="scientific">Golovinomyces cichoracearum</name>
    <dbReference type="NCBI Taxonomy" id="62708"/>
    <lineage>
        <taxon>Eukaryota</taxon>
        <taxon>Fungi</taxon>
        <taxon>Dikarya</taxon>
        <taxon>Ascomycota</taxon>
        <taxon>Pezizomycotina</taxon>
        <taxon>Leotiomycetes</taxon>
        <taxon>Erysiphales</taxon>
        <taxon>Erysiphaceae</taxon>
        <taxon>Golovinomyces</taxon>
    </lineage>
</organism>
<dbReference type="GO" id="GO:0000981">
    <property type="term" value="F:DNA-binding transcription factor activity, RNA polymerase II-specific"/>
    <property type="evidence" value="ECO:0007669"/>
    <property type="project" value="InterPro"/>
</dbReference>
<keyword evidence="5" id="KW-0804">Transcription</keyword>
<evidence type="ECO:0000256" key="4">
    <source>
        <dbReference type="ARBA" id="ARBA00023125"/>
    </source>
</evidence>
<dbReference type="AlphaFoldDB" id="A0A420IG43"/>
<dbReference type="EMBL" id="MCBS01024392">
    <property type="protein sequence ID" value="RKF73528.1"/>
    <property type="molecule type" value="Genomic_DNA"/>
</dbReference>
<proteinExistence type="predicted"/>
<dbReference type="Gene3D" id="4.10.240.10">
    <property type="entry name" value="Zn(2)-C6 fungal-type DNA-binding domain"/>
    <property type="match status" value="1"/>
</dbReference>
<keyword evidence="4" id="KW-0238">DNA-binding</keyword>
<evidence type="ECO:0000313" key="10">
    <source>
        <dbReference type="Proteomes" id="UP000285326"/>
    </source>
</evidence>
<dbReference type="Pfam" id="PF00172">
    <property type="entry name" value="Zn_clus"/>
    <property type="match status" value="1"/>
</dbReference>
<evidence type="ECO:0000256" key="1">
    <source>
        <dbReference type="ARBA" id="ARBA00022723"/>
    </source>
</evidence>
<gene>
    <name evidence="9" type="ORF">GcM1_243012</name>
</gene>
<evidence type="ECO:0000256" key="6">
    <source>
        <dbReference type="ARBA" id="ARBA00023242"/>
    </source>
</evidence>
<dbReference type="InterPro" id="IPR036864">
    <property type="entry name" value="Zn2-C6_fun-type_DNA-bd_sf"/>
</dbReference>
<dbReference type="PANTHER" id="PTHR36206:SF13">
    <property type="entry name" value="TRANSCRIPTIONAL REGULATORY PROTEIN MOC3"/>
    <property type="match status" value="1"/>
</dbReference>
<feature type="compositionally biased region" description="Pro residues" evidence="7">
    <location>
        <begin position="50"/>
        <end position="59"/>
    </location>
</feature>
<sequence>MAEQQYKNSNSPPSPSMTNAQQKNGPFRQQAVGYPSPTYGDSPCLSQFSYPPPVQPGPEPYRESPPGSNGSRPLPSMRSLDPLQQKQQQQMGSNIPPPVAQMGGRPYYQQPGQGVPPYQNVTTIPNGQNINFALPATESRQVSGGRHKKCDEQHPACRNCQKSKRECLGYDPIFKQQPGPTAIQPAPSSTPSVGSILVSSNPYGSQPHILSGGYGVTNMACDPALPVGHLASGQGFDYTSAIDPALEGTGPVSAPGVYPTSLPEKQTVSDLLSIGGPAPPRAITDVTSSSTLLDEIKHLYYSIYTPGLENFLETKWFSVKGLAKLLESKPLLEQFASLIQQFAKTNQNDPKEIQYTSNVEARVVWALAGMVRSTAAEMNSLKEIKTVPSINDPLEATNRLNVFETLLTGRVAAINPLTAPLPGSTDHHRLRELEFWYTLGSFVCLPYEDTSAAKDVDETLAALRNLLDGRENRDVLYSIAVARGLGQRVSEYTENDAPLHLDESDNKSKLLVAKKFVADEAAGAGTTNVIRRLCDLASRSWAVSAPK</sequence>
<dbReference type="SUPFAM" id="SSF57701">
    <property type="entry name" value="Zn2/Cys6 DNA-binding domain"/>
    <property type="match status" value="1"/>
</dbReference>
<feature type="region of interest" description="Disordered" evidence="7">
    <location>
        <begin position="1"/>
        <end position="116"/>
    </location>
</feature>
<dbReference type="GO" id="GO:0008270">
    <property type="term" value="F:zinc ion binding"/>
    <property type="evidence" value="ECO:0007669"/>
    <property type="project" value="InterPro"/>
</dbReference>
<reference evidence="9 10" key="1">
    <citation type="journal article" date="2018" name="BMC Genomics">
        <title>Comparative genome analyses reveal sequence features reflecting distinct modes of host-adaptation between dicot and monocot powdery mildew.</title>
        <authorList>
            <person name="Wu Y."/>
            <person name="Ma X."/>
            <person name="Pan Z."/>
            <person name="Kale S.D."/>
            <person name="Song Y."/>
            <person name="King H."/>
            <person name="Zhang Q."/>
            <person name="Presley C."/>
            <person name="Deng X."/>
            <person name="Wei C.I."/>
            <person name="Xiao S."/>
        </authorList>
    </citation>
    <scope>NUCLEOTIDE SEQUENCE [LARGE SCALE GENOMIC DNA]</scope>
    <source>
        <strain evidence="9">UMSG1</strain>
    </source>
</reference>
<dbReference type="GO" id="GO:0003677">
    <property type="term" value="F:DNA binding"/>
    <property type="evidence" value="ECO:0007669"/>
    <property type="project" value="UniProtKB-KW"/>
</dbReference>
<evidence type="ECO:0000256" key="2">
    <source>
        <dbReference type="ARBA" id="ARBA00022833"/>
    </source>
</evidence>
<evidence type="ECO:0000256" key="3">
    <source>
        <dbReference type="ARBA" id="ARBA00023015"/>
    </source>
</evidence>
<dbReference type="InterPro" id="IPR052360">
    <property type="entry name" value="Transcr_Regulatory_Proteins"/>
</dbReference>
<dbReference type="Proteomes" id="UP000285326">
    <property type="component" value="Unassembled WGS sequence"/>
</dbReference>
<accession>A0A420IG43</accession>
<evidence type="ECO:0000256" key="5">
    <source>
        <dbReference type="ARBA" id="ARBA00023163"/>
    </source>
</evidence>
<evidence type="ECO:0000313" key="9">
    <source>
        <dbReference type="EMBL" id="RKF73528.1"/>
    </source>
</evidence>
<dbReference type="PANTHER" id="PTHR36206">
    <property type="entry name" value="ASPERCRYPTIN BIOSYNTHESIS CLUSTER-SPECIFIC TRANSCRIPTION REGULATOR ATNN-RELATED"/>
    <property type="match status" value="1"/>
</dbReference>
<name>A0A420IG43_9PEZI</name>
<comment type="caution">
    <text evidence="9">The sequence shown here is derived from an EMBL/GenBank/DDBJ whole genome shotgun (WGS) entry which is preliminary data.</text>
</comment>
<keyword evidence="6" id="KW-0539">Nucleus</keyword>
<evidence type="ECO:0000256" key="7">
    <source>
        <dbReference type="SAM" id="MobiDB-lite"/>
    </source>
</evidence>
<keyword evidence="2" id="KW-0862">Zinc</keyword>
<protein>
    <recommendedName>
        <fullName evidence="8">Zn(2)-C6 fungal-type domain-containing protein</fullName>
    </recommendedName>
</protein>
<keyword evidence="1" id="KW-0479">Metal-binding</keyword>
<dbReference type="CDD" id="cd00067">
    <property type="entry name" value="GAL4"/>
    <property type="match status" value="1"/>
</dbReference>
<feature type="compositionally biased region" description="Low complexity" evidence="7">
    <location>
        <begin position="103"/>
        <end position="116"/>
    </location>
</feature>